<proteinExistence type="predicted"/>
<reference evidence="1" key="1">
    <citation type="submission" date="2022-08" db="EMBL/GenBank/DDBJ databases">
        <authorList>
            <person name="Kallberg Y."/>
            <person name="Tangrot J."/>
            <person name="Rosling A."/>
        </authorList>
    </citation>
    <scope>NUCLEOTIDE SEQUENCE</scope>
    <source>
        <strain evidence="1">Wild A</strain>
    </source>
</reference>
<feature type="non-terminal residue" evidence="1">
    <location>
        <position position="162"/>
    </location>
</feature>
<organism evidence="1 2">
    <name type="scientific">Funneliformis geosporum</name>
    <dbReference type="NCBI Taxonomy" id="1117311"/>
    <lineage>
        <taxon>Eukaryota</taxon>
        <taxon>Fungi</taxon>
        <taxon>Fungi incertae sedis</taxon>
        <taxon>Mucoromycota</taxon>
        <taxon>Glomeromycotina</taxon>
        <taxon>Glomeromycetes</taxon>
        <taxon>Glomerales</taxon>
        <taxon>Glomeraceae</taxon>
        <taxon>Funneliformis</taxon>
    </lineage>
</organism>
<feature type="non-terminal residue" evidence="1">
    <location>
        <position position="1"/>
    </location>
</feature>
<name>A0A9W4X133_9GLOM</name>
<dbReference type="AlphaFoldDB" id="A0A9W4X133"/>
<evidence type="ECO:0000313" key="1">
    <source>
        <dbReference type="EMBL" id="CAI2200216.1"/>
    </source>
</evidence>
<accession>A0A9W4X133</accession>
<protein>
    <submittedName>
        <fullName evidence="1">8861_t:CDS:1</fullName>
    </submittedName>
</protein>
<sequence length="162" mass="18892">KLTHATDLTYALSSIKTGRLVTPEKLEKKPRQQNLSKEQFNQKLKEEKLNLKSIIKGQTGQDKLIEIDRKLDKKCREREKLEEEWDNKGELLDDPNRGGRVRHMPGYSFSSLRKLQGGNDLEIKLALVNVIVSIPYYYGHVWYKYGHVWKEVKGIKEAIKEV</sequence>
<keyword evidence="2" id="KW-1185">Reference proteome</keyword>
<dbReference type="EMBL" id="CAMKVN010023700">
    <property type="protein sequence ID" value="CAI2200216.1"/>
    <property type="molecule type" value="Genomic_DNA"/>
</dbReference>
<evidence type="ECO:0000313" key="2">
    <source>
        <dbReference type="Proteomes" id="UP001153678"/>
    </source>
</evidence>
<gene>
    <name evidence="1" type="ORF">FWILDA_LOCUS19459</name>
</gene>
<dbReference type="Proteomes" id="UP001153678">
    <property type="component" value="Unassembled WGS sequence"/>
</dbReference>
<comment type="caution">
    <text evidence="1">The sequence shown here is derived from an EMBL/GenBank/DDBJ whole genome shotgun (WGS) entry which is preliminary data.</text>
</comment>